<evidence type="ECO:0000256" key="3">
    <source>
        <dbReference type="ARBA" id="ARBA00011838"/>
    </source>
</evidence>
<evidence type="ECO:0000256" key="9">
    <source>
        <dbReference type="ARBA" id="ARBA00035207"/>
    </source>
</evidence>
<dbReference type="CDD" id="cd00336">
    <property type="entry name" value="Ribosomal_L22"/>
    <property type="match status" value="1"/>
</dbReference>
<evidence type="ECO:0000256" key="1">
    <source>
        <dbReference type="ARBA" id="ARBA00003478"/>
    </source>
</evidence>
<accession>K9LHL8</accession>
<keyword evidence="6 10" id="KW-0689">Ribosomal protein</keyword>
<dbReference type="InterPro" id="IPR047867">
    <property type="entry name" value="Ribosomal_uL22_bac/org-type"/>
</dbReference>
<dbReference type="GO" id="GO:0022625">
    <property type="term" value="C:cytosolic large ribosomal subunit"/>
    <property type="evidence" value="ECO:0007669"/>
    <property type="project" value="TreeGrafter"/>
</dbReference>
<comment type="function">
    <text evidence="10 13">This protein binds specifically to 23S rRNA; its binding is stimulated by other ribosomal proteins, e.g., L4, L17, and L20. It is important during the early stages of 50S assembly. It makes multiple contacts with different domains of the 23S rRNA in the assembled 50S subunit and ribosome.</text>
</comment>
<dbReference type="InterPro" id="IPR001063">
    <property type="entry name" value="Ribosomal_uL22"/>
</dbReference>
<comment type="function">
    <text evidence="8">This protein binds specifically to 23S rRNA; its binding is stimulated by other ribosomal proteins, e.g. L4, L17, and L20. It is important during the early stages of 50S assembly. It makes multiple contacts with different domains of the 23S rRNA in the assembled 50S subunit and ribosome.</text>
</comment>
<name>K9LHL8_9MOLU</name>
<dbReference type="InterPro" id="IPR036394">
    <property type="entry name" value="Ribosomal_uL22_sf"/>
</dbReference>
<dbReference type="EMBL" id="JQ740643">
    <property type="protein sequence ID" value="AFJ39358.1"/>
    <property type="molecule type" value="Genomic_DNA"/>
</dbReference>
<keyword evidence="7 10" id="KW-0687">Ribonucleoprotein</keyword>
<evidence type="ECO:0000256" key="2">
    <source>
        <dbReference type="ARBA" id="ARBA00009451"/>
    </source>
</evidence>
<dbReference type="InterPro" id="IPR005727">
    <property type="entry name" value="Ribosomal_uL22_bac/chlpt-type"/>
</dbReference>
<evidence type="ECO:0000256" key="5">
    <source>
        <dbReference type="ARBA" id="ARBA00022884"/>
    </source>
</evidence>
<dbReference type="NCBIfam" id="TIGR01044">
    <property type="entry name" value="rplV_bact"/>
    <property type="match status" value="1"/>
</dbReference>
<dbReference type="GO" id="GO:0003735">
    <property type="term" value="F:structural constituent of ribosome"/>
    <property type="evidence" value="ECO:0007669"/>
    <property type="project" value="InterPro"/>
</dbReference>
<gene>
    <name evidence="14" type="primary">rpL22</name>
    <name evidence="10" type="synonym">rplV</name>
</gene>
<keyword evidence="5 10" id="KW-0694">RNA-binding</keyword>
<dbReference type="AlphaFoldDB" id="K9LHL8"/>
<dbReference type="GO" id="GO:0006412">
    <property type="term" value="P:translation"/>
    <property type="evidence" value="ECO:0007669"/>
    <property type="project" value="UniProtKB-UniRule"/>
</dbReference>
<dbReference type="Pfam" id="PF00237">
    <property type="entry name" value="Ribosomal_L22"/>
    <property type="match status" value="1"/>
</dbReference>
<protein>
    <recommendedName>
        <fullName evidence="9 10">Large ribosomal subunit protein uL22</fullName>
    </recommendedName>
</protein>
<proteinExistence type="inferred from homology"/>
<keyword evidence="4 10" id="KW-0699">rRNA-binding</keyword>
<comment type="subunit">
    <text evidence="3 10 12">Part of the 50S ribosomal subunit.</text>
</comment>
<evidence type="ECO:0000313" key="14">
    <source>
        <dbReference type="EMBL" id="AFJ39358.1"/>
    </source>
</evidence>
<evidence type="ECO:0000256" key="13">
    <source>
        <dbReference type="RuleBase" id="RU004008"/>
    </source>
</evidence>
<reference evidence="14" key="1">
    <citation type="submission" date="2012-02" db="EMBL/GenBank/DDBJ databases">
        <title>A survey of Australian potato crops for Candidatus Liberibacter solanacearum and Phytoplasmas.</title>
        <authorList>
            <person name="Constable F.E."/>
            <person name="Rodoni B.C."/>
            <person name="Luck J."/>
            <person name="Yen A.L."/>
        </authorList>
    </citation>
    <scope>NUCLEOTIDE SEQUENCE</scope>
</reference>
<dbReference type="PANTHER" id="PTHR13501:SF8">
    <property type="entry name" value="LARGE RIBOSOMAL SUBUNIT PROTEIN UL22M"/>
    <property type="match status" value="1"/>
</dbReference>
<evidence type="ECO:0000256" key="4">
    <source>
        <dbReference type="ARBA" id="ARBA00022730"/>
    </source>
</evidence>
<dbReference type="SUPFAM" id="SSF54843">
    <property type="entry name" value="Ribosomal protein L22"/>
    <property type="match status" value="1"/>
</dbReference>
<evidence type="ECO:0000256" key="6">
    <source>
        <dbReference type="ARBA" id="ARBA00022980"/>
    </source>
</evidence>
<comment type="function">
    <text evidence="1 10">The globular domain of the protein is located near the polypeptide exit tunnel on the outside of the subunit, while an extended beta-hairpin is found that lines the wall of the exit tunnel in the center of the 70S ribosome.</text>
</comment>
<evidence type="ECO:0000256" key="11">
    <source>
        <dbReference type="RuleBase" id="RU004005"/>
    </source>
</evidence>
<sequence>MNCKVFAKKIRIAPRKIRLVIDLIRGKDVKQSKAILMYNTKSSSKIVLKLLNSAIANIKNNLNFDNIDDLYIKEIFVNEGIRLKRIFPRAKGSSNIIKKRTSEITLLVSSKNNNETILEKK</sequence>
<dbReference type="Gene3D" id="3.90.470.10">
    <property type="entry name" value="Ribosomal protein L22/L17"/>
    <property type="match status" value="1"/>
</dbReference>
<evidence type="ECO:0000256" key="10">
    <source>
        <dbReference type="HAMAP-Rule" id="MF_01331"/>
    </source>
</evidence>
<evidence type="ECO:0000256" key="8">
    <source>
        <dbReference type="ARBA" id="ARBA00025084"/>
    </source>
</evidence>
<dbReference type="GO" id="GO:0019843">
    <property type="term" value="F:rRNA binding"/>
    <property type="evidence" value="ECO:0007669"/>
    <property type="project" value="UniProtKB-UniRule"/>
</dbReference>
<evidence type="ECO:0000256" key="12">
    <source>
        <dbReference type="RuleBase" id="RU004006"/>
    </source>
</evidence>
<evidence type="ECO:0000256" key="7">
    <source>
        <dbReference type="ARBA" id="ARBA00023274"/>
    </source>
</evidence>
<comment type="similarity">
    <text evidence="2 10 11">Belongs to the universal ribosomal protein uL22 family.</text>
</comment>
<dbReference type="HAMAP" id="MF_01331_B">
    <property type="entry name" value="Ribosomal_uL22_B"/>
    <property type="match status" value="1"/>
</dbReference>
<organism evidence="14">
    <name type="scientific">'Solanum tuberosum' phytoplasma</name>
    <dbReference type="NCBI Taxonomy" id="1117044"/>
    <lineage>
        <taxon>Bacteria</taxon>
        <taxon>Bacillati</taxon>
        <taxon>Mycoplasmatota</taxon>
        <taxon>Mollicutes</taxon>
        <taxon>Acholeplasmatales</taxon>
        <taxon>Acholeplasmataceae</taxon>
        <taxon>Candidatus Phytoplasma</taxon>
    </lineage>
</organism>
<dbReference type="PANTHER" id="PTHR13501">
    <property type="entry name" value="CHLOROPLAST 50S RIBOSOMAL PROTEIN L22-RELATED"/>
    <property type="match status" value="1"/>
</dbReference>